<feature type="domain" description="SP-RING-type" evidence="14">
    <location>
        <begin position="152"/>
        <end position="235"/>
    </location>
</feature>
<evidence type="ECO:0000256" key="5">
    <source>
        <dbReference type="ARBA" id="ARBA00022679"/>
    </source>
</evidence>
<comment type="similarity">
    <text evidence="3">Belongs to the NSE2 family.</text>
</comment>
<dbReference type="GO" id="GO:0016925">
    <property type="term" value="P:protein sumoylation"/>
    <property type="evidence" value="ECO:0007669"/>
    <property type="project" value="TreeGrafter"/>
</dbReference>
<keyword evidence="8" id="KW-0833">Ubl conjugation pathway</keyword>
<dbReference type="Pfam" id="PF11789">
    <property type="entry name" value="zf-Nse"/>
    <property type="match status" value="1"/>
</dbReference>
<keyword evidence="10" id="KW-0539">Nucleus</keyword>
<gene>
    <name evidence="16" type="ORF">DERF_000274</name>
    <name evidence="15" type="ORF">HUG17_8113</name>
</gene>
<dbReference type="PROSITE" id="PS51044">
    <property type="entry name" value="ZF_SP_RING"/>
    <property type="match status" value="1"/>
</dbReference>
<reference evidence="15" key="2">
    <citation type="submission" date="2020-06" db="EMBL/GenBank/DDBJ databases">
        <authorList>
            <person name="Ji K."/>
            <person name="Li J."/>
        </authorList>
    </citation>
    <scope>NUCLEOTIDE SEQUENCE</scope>
    <source>
        <strain evidence="15">JKM2019</strain>
        <tissue evidence="15">Whole body</tissue>
    </source>
</reference>
<evidence type="ECO:0000256" key="6">
    <source>
        <dbReference type="ARBA" id="ARBA00022723"/>
    </source>
</evidence>
<keyword evidence="7 13" id="KW-0863">Zinc-finger</keyword>
<dbReference type="SUPFAM" id="SSF57850">
    <property type="entry name" value="RING/U-box"/>
    <property type="match status" value="1"/>
</dbReference>
<dbReference type="PANTHER" id="PTHR21330">
    <property type="entry name" value="E3 SUMO-PROTEIN LIGASE NSE2"/>
    <property type="match status" value="1"/>
</dbReference>
<dbReference type="InterPro" id="IPR013083">
    <property type="entry name" value="Znf_RING/FYVE/PHD"/>
</dbReference>
<accession>A0A922I8B7</accession>
<dbReference type="Proteomes" id="UP000828236">
    <property type="component" value="Unassembled WGS sequence"/>
</dbReference>
<reference evidence="16" key="1">
    <citation type="submission" date="2013-05" db="EMBL/GenBank/DDBJ databases">
        <authorList>
            <person name="Yim A.K.Y."/>
            <person name="Chan T.F."/>
            <person name="Ji K.M."/>
            <person name="Liu X.Y."/>
            <person name="Zhou J.W."/>
            <person name="Li R.Q."/>
            <person name="Yang K.Y."/>
            <person name="Li J."/>
            <person name="Li M."/>
            <person name="Law P.T.W."/>
            <person name="Wu Y.L."/>
            <person name="Cai Z.L."/>
            <person name="Qin H."/>
            <person name="Bao Y."/>
            <person name="Leung R.K.K."/>
            <person name="Ng P.K.S."/>
            <person name="Zou J."/>
            <person name="Zhong X.J."/>
            <person name="Ran P.X."/>
            <person name="Zhong N.S."/>
            <person name="Liu Z.G."/>
            <person name="Tsui S.K.W."/>
        </authorList>
    </citation>
    <scope>NUCLEOTIDE SEQUENCE</scope>
    <source>
        <strain evidence="16">Derf</strain>
        <tissue evidence="16">Whole organism</tissue>
    </source>
</reference>
<evidence type="ECO:0000313" key="16">
    <source>
        <dbReference type="EMBL" id="KAH9526172.1"/>
    </source>
</evidence>
<dbReference type="Gene3D" id="3.30.40.10">
    <property type="entry name" value="Zinc/RING finger domain, C3HC4 (zinc finger)"/>
    <property type="match status" value="1"/>
</dbReference>
<dbReference type="EMBL" id="ASGP02000001">
    <property type="protein sequence ID" value="KAH9526172.1"/>
    <property type="molecule type" value="Genomic_DNA"/>
</dbReference>
<dbReference type="PANTHER" id="PTHR21330:SF1">
    <property type="entry name" value="E3 SUMO-PROTEIN LIGASE NSE2"/>
    <property type="match status" value="1"/>
</dbReference>
<proteinExistence type="inferred from homology"/>
<dbReference type="Proteomes" id="UP000790347">
    <property type="component" value="Unassembled WGS sequence"/>
</dbReference>
<evidence type="ECO:0000256" key="7">
    <source>
        <dbReference type="ARBA" id="ARBA00022771"/>
    </source>
</evidence>
<sequence length="237" mass="27912">MSYATIEHDDDDFTPLSEAIDQAIECVLVVGEQLFEDKIKYGTKFDDNDKQLLQETMNIILNSKHQYRLQYKVLRSIINQIESEQRTSEDPDQLSDIIGQMDKYADIEQEFDEHFQQSLQNNTFDINNHDAYRKLLRWIDDDDHHESEQNISDDVEMMESEEFTIPIDPICRTEINIPIRNKQCGHLYDKENLFNLFRNNSTIKCPVSGCSNRKVTANDVEEDSRLRILIEKAREKE</sequence>
<dbReference type="CDD" id="cd16651">
    <property type="entry name" value="SPL-RING_NSE2"/>
    <property type="match status" value="1"/>
</dbReference>
<evidence type="ECO:0000256" key="2">
    <source>
        <dbReference type="ARBA" id="ARBA00004718"/>
    </source>
</evidence>
<keyword evidence="17" id="KW-1185">Reference proteome</keyword>
<reference evidence="15" key="3">
    <citation type="journal article" date="2021" name="World Allergy Organ. J.">
        <title>Chromosome-level assembly of Dermatophagoides farinae genome and transcriptome reveals two novel allergens Der f 37 and Der f 39.</title>
        <authorList>
            <person name="Chen J."/>
            <person name="Cai Z."/>
            <person name="Fan D."/>
            <person name="Hu J."/>
            <person name="Hou Y."/>
            <person name="He Y."/>
            <person name="Zhang Z."/>
            <person name="Zhao Z."/>
            <person name="Gao P."/>
            <person name="Hu W."/>
            <person name="Sun J."/>
            <person name="Li J."/>
            <person name="Ji K."/>
        </authorList>
    </citation>
    <scope>NUCLEOTIDE SEQUENCE</scope>
    <source>
        <strain evidence="15">JKM2019</strain>
    </source>
</reference>
<evidence type="ECO:0000256" key="8">
    <source>
        <dbReference type="ARBA" id="ARBA00022786"/>
    </source>
</evidence>
<dbReference type="InterPro" id="IPR004181">
    <property type="entry name" value="Znf_MIZ"/>
</dbReference>
<evidence type="ECO:0000256" key="1">
    <source>
        <dbReference type="ARBA" id="ARBA00004123"/>
    </source>
</evidence>
<evidence type="ECO:0000256" key="10">
    <source>
        <dbReference type="ARBA" id="ARBA00023242"/>
    </source>
</evidence>
<evidence type="ECO:0000313" key="17">
    <source>
        <dbReference type="Proteomes" id="UP000790347"/>
    </source>
</evidence>
<name>A0A922I8B7_DERFA</name>
<evidence type="ECO:0000313" key="15">
    <source>
        <dbReference type="EMBL" id="KAH7640644.1"/>
    </source>
</evidence>
<keyword evidence="5" id="KW-0808">Transferase</keyword>
<organism evidence="16 17">
    <name type="scientific">Dermatophagoides farinae</name>
    <name type="common">American house dust mite</name>
    <dbReference type="NCBI Taxonomy" id="6954"/>
    <lineage>
        <taxon>Eukaryota</taxon>
        <taxon>Metazoa</taxon>
        <taxon>Ecdysozoa</taxon>
        <taxon>Arthropoda</taxon>
        <taxon>Chelicerata</taxon>
        <taxon>Arachnida</taxon>
        <taxon>Acari</taxon>
        <taxon>Acariformes</taxon>
        <taxon>Sarcoptiformes</taxon>
        <taxon>Astigmata</taxon>
        <taxon>Psoroptidia</taxon>
        <taxon>Analgoidea</taxon>
        <taxon>Pyroglyphidae</taxon>
        <taxon>Dermatophagoidinae</taxon>
        <taxon>Dermatophagoides</taxon>
    </lineage>
</organism>
<evidence type="ECO:0000259" key="14">
    <source>
        <dbReference type="PROSITE" id="PS51044"/>
    </source>
</evidence>
<protein>
    <recommendedName>
        <fullName evidence="4">E3 SUMO-protein ligase NSE2</fullName>
    </recommendedName>
    <alternativeName>
        <fullName evidence="11">E3 SUMO-protein transferase NSE2</fullName>
    </alternativeName>
    <alternativeName>
        <fullName evidence="12">Non-structural maintenance of chromosomes element 2 homolog</fullName>
    </alternativeName>
</protein>
<evidence type="ECO:0000256" key="4">
    <source>
        <dbReference type="ARBA" id="ARBA00020923"/>
    </source>
</evidence>
<evidence type="ECO:0000256" key="13">
    <source>
        <dbReference type="PROSITE-ProRule" id="PRU00452"/>
    </source>
</evidence>
<comment type="subcellular location">
    <subcellularLocation>
        <location evidence="1">Nucleus</location>
    </subcellularLocation>
</comment>
<dbReference type="GO" id="GO:0000724">
    <property type="term" value="P:double-strand break repair via homologous recombination"/>
    <property type="evidence" value="ECO:0007669"/>
    <property type="project" value="InterPro"/>
</dbReference>
<dbReference type="AlphaFoldDB" id="A0A922I8B7"/>
<dbReference type="GO" id="GO:0008270">
    <property type="term" value="F:zinc ion binding"/>
    <property type="evidence" value="ECO:0007669"/>
    <property type="project" value="UniProtKB-KW"/>
</dbReference>
<keyword evidence="9" id="KW-0862">Zinc</keyword>
<evidence type="ECO:0000256" key="3">
    <source>
        <dbReference type="ARBA" id="ARBA00008212"/>
    </source>
</evidence>
<dbReference type="GO" id="GO:0005634">
    <property type="term" value="C:nucleus"/>
    <property type="evidence" value="ECO:0007669"/>
    <property type="project" value="UniProtKB-SubCell"/>
</dbReference>
<dbReference type="EMBL" id="SDOV01000005">
    <property type="protein sequence ID" value="KAH7640644.1"/>
    <property type="molecule type" value="Genomic_DNA"/>
</dbReference>
<dbReference type="GO" id="GO:0030915">
    <property type="term" value="C:Smc5-Smc6 complex"/>
    <property type="evidence" value="ECO:0007669"/>
    <property type="project" value="InterPro"/>
</dbReference>
<keyword evidence="6" id="KW-0479">Metal-binding</keyword>
<dbReference type="GO" id="GO:0061665">
    <property type="term" value="F:SUMO ligase activity"/>
    <property type="evidence" value="ECO:0007669"/>
    <property type="project" value="TreeGrafter"/>
</dbReference>
<evidence type="ECO:0000256" key="11">
    <source>
        <dbReference type="ARBA" id="ARBA00031731"/>
    </source>
</evidence>
<dbReference type="OrthoDB" id="26899at2759"/>
<dbReference type="InterPro" id="IPR026846">
    <property type="entry name" value="Nse2(Mms21)"/>
</dbReference>
<reference evidence="16" key="4">
    <citation type="journal article" date="2022" name="Res Sq">
        <title>Comparative Genomics Reveals Insights into the Divergent Evolution of Astigmatic Mites and Household Pest Adaptations.</title>
        <authorList>
            <person name="Xiong Q."/>
            <person name="Wan A.T.-Y."/>
            <person name="Liu X.-Y."/>
            <person name="Fung C.S.-H."/>
            <person name="Xiao X."/>
            <person name="Malainual N."/>
            <person name="Hou J."/>
            <person name="Wang L."/>
            <person name="Wang M."/>
            <person name="Yang K."/>
            <person name="Cui Y."/>
            <person name="Leung E."/>
            <person name="Nong W."/>
            <person name="Shin S.-K."/>
            <person name="Au S."/>
            <person name="Jeong K.Y."/>
            <person name="Chew F.T."/>
            <person name="Hui J."/>
            <person name="Leung T.F."/>
            <person name="Tungtrongchitr A."/>
            <person name="Zhong N."/>
            <person name="Liu Z."/>
            <person name="Tsui S."/>
        </authorList>
    </citation>
    <scope>NUCLEOTIDE SEQUENCE</scope>
    <source>
        <strain evidence="16">Derf</strain>
        <tissue evidence="16">Whole organism</tissue>
    </source>
</reference>
<comment type="caution">
    <text evidence="16">The sequence shown here is derived from an EMBL/GenBank/DDBJ whole genome shotgun (WGS) entry which is preliminary data.</text>
</comment>
<evidence type="ECO:0000256" key="12">
    <source>
        <dbReference type="ARBA" id="ARBA00032533"/>
    </source>
</evidence>
<evidence type="ECO:0000256" key="9">
    <source>
        <dbReference type="ARBA" id="ARBA00022833"/>
    </source>
</evidence>
<comment type="pathway">
    <text evidence="2">Protein modification; protein sumoylation.</text>
</comment>